<dbReference type="InterPro" id="IPR004843">
    <property type="entry name" value="Calcineurin-like_PHP"/>
</dbReference>
<dbReference type="Gene3D" id="3.60.21.10">
    <property type="match status" value="1"/>
</dbReference>
<proteinExistence type="predicted"/>
<reference evidence="2 3" key="1">
    <citation type="journal article" date="2020" name="mSystems">
        <title>Defining Genomic and Predicted Metabolic Features of the Acetobacterium Genus.</title>
        <authorList>
            <person name="Ross D.E."/>
            <person name="Marshall C.W."/>
            <person name="Gulliver D."/>
            <person name="May H.D."/>
            <person name="Norman R.S."/>
        </authorList>
    </citation>
    <scope>NUCLEOTIDE SEQUENCE [LARGE SCALE GENOMIC DNA]</scope>
    <source>
        <strain evidence="2 3">DSM 8238</strain>
    </source>
</reference>
<comment type="caution">
    <text evidence="2">The sequence shown here is derived from an EMBL/GenBank/DDBJ whole genome shotgun (WGS) entry which is preliminary data.</text>
</comment>
<sequence>MLSNKYYFIADTHFFHQRIIEYENRPFENTNEMNEILIKNWNRVVRNGHIVFVLGDFAFCGKEPMREICKQLNGNKHLIMGNHDEKSANFYRSIGFDEVSKYPIIFQENWILSHQPMPLSPDSFFKNIYGHVHAKPEFQDFNFQSCCVSVERINYTPIEFGDIQKKMQLYRPDEDEQLFETEINVSDQAINSVARRIISKHKVAFKELAK</sequence>
<accession>A0ABR6WU15</accession>
<evidence type="ECO:0000313" key="2">
    <source>
        <dbReference type="EMBL" id="MBC3804045.1"/>
    </source>
</evidence>
<organism evidence="2 3">
    <name type="scientific">Acetobacterium fimetarium</name>
    <dbReference type="NCBI Taxonomy" id="52691"/>
    <lineage>
        <taxon>Bacteria</taxon>
        <taxon>Bacillati</taxon>
        <taxon>Bacillota</taxon>
        <taxon>Clostridia</taxon>
        <taxon>Eubacteriales</taxon>
        <taxon>Eubacteriaceae</taxon>
        <taxon>Acetobacterium</taxon>
    </lineage>
</organism>
<dbReference type="InterPro" id="IPR029052">
    <property type="entry name" value="Metallo-depent_PP-like"/>
</dbReference>
<protein>
    <submittedName>
        <fullName evidence="2">Phosphoesterase</fullName>
    </submittedName>
</protein>
<keyword evidence="3" id="KW-1185">Reference proteome</keyword>
<dbReference type="RefSeq" id="WP_186841930.1">
    <property type="nucleotide sequence ID" value="NZ_WJBC01000006.1"/>
</dbReference>
<dbReference type="EMBL" id="WJBC01000006">
    <property type="protein sequence ID" value="MBC3804045.1"/>
    <property type="molecule type" value="Genomic_DNA"/>
</dbReference>
<name>A0ABR6WU15_9FIRM</name>
<evidence type="ECO:0000259" key="1">
    <source>
        <dbReference type="Pfam" id="PF00149"/>
    </source>
</evidence>
<dbReference type="SUPFAM" id="SSF56300">
    <property type="entry name" value="Metallo-dependent phosphatases"/>
    <property type="match status" value="1"/>
</dbReference>
<feature type="domain" description="Calcineurin-like phosphoesterase" evidence="1">
    <location>
        <begin position="7"/>
        <end position="93"/>
    </location>
</feature>
<evidence type="ECO:0000313" key="3">
    <source>
        <dbReference type="Proteomes" id="UP000603234"/>
    </source>
</evidence>
<dbReference type="Pfam" id="PF00149">
    <property type="entry name" value="Metallophos"/>
    <property type="match status" value="1"/>
</dbReference>
<dbReference type="Proteomes" id="UP000603234">
    <property type="component" value="Unassembled WGS sequence"/>
</dbReference>
<gene>
    <name evidence="2" type="ORF">GH808_06290</name>
</gene>